<dbReference type="GO" id="GO:0009279">
    <property type="term" value="C:cell outer membrane"/>
    <property type="evidence" value="ECO:0007669"/>
    <property type="project" value="UniProtKB-SubCell"/>
</dbReference>
<dbReference type="KEGG" id="capn:CBG49_00360"/>
<evidence type="ECO:0000313" key="9">
    <source>
        <dbReference type="EMBL" id="ASF41656.1"/>
    </source>
</evidence>
<dbReference type="InterPro" id="IPR036942">
    <property type="entry name" value="Beta-barrel_TonB_sf"/>
</dbReference>
<dbReference type="Gene3D" id="2.40.170.20">
    <property type="entry name" value="TonB-dependent receptor, beta-barrel domain"/>
    <property type="match status" value="1"/>
</dbReference>
<accession>A0A1Z4BK58</accession>
<dbReference type="InterPro" id="IPR039426">
    <property type="entry name" value="TonB-dep_rcpt-like"/>
</dbReference>
<evidence type="ECO:0000256" key="3">
    <source>
        <dbReference type="ARBA" id="ARBA00022452"/>
    </source>
</evidence>
<evidence type="ECO:0000256" key="6">
    <source>
        <dbReference type="ARBA" id="ARBA00023136"/>
    </source>
</evidence>
<gene>
    <name evidence="9" type="ORF">CBG49_00360</name>
</gene>
<protein>
    <submittedName>
        <fullName evidence="9">TonB-dependent receptor</fullName>
    </submittedName>
</protein>
<evidence type="ECO:0000256" key="4">
    <source>
        <dbReference type="ARBA" id="ARBA00022692"/>
    </source>
</evidence>
<evidence type="ECO:0000256" key="2">
    <source>
        <dbReference type="ARBA" id="ARBA00022448"/>
    </source>
</evidence>
<keyword evidence="4" id="KW-0812">Transmembrane</keyword>
<keyword evidence="5 8" id="KW-0732">Signal</keyword>
<dbReference type="EMBL" id="CP022022">
    <property type="protein sequence ID" value="ASF41656.1"/>
    <property type="molecule type" value="Genomic_DNA"/>
</dbReference>
<evidence type="ECO:0000256" key="8">
    <source>
        <dbReference type="SAM" id="SignalP"/>
    </source>
</evidence>
<keyword evidence="10" id="KW-1185">Reference proteome</keyword>
<dbReference type="GO" id="GO:0015344">
    <property type="term" value="F:siderophore uptake transmembrane transporter activity"/>
    <property type="evidence" value="ECO:0007669"/>
    <property type="project" value="TreeGrafter"/>
</dbReference>
<dbReference type="AlphaFoldDB" id="A0A1Z4BK58"/>
<keyword evidence="6" id="KW-0472">Membrane</keyword>
<name>A0A1Z4BK58_9FLAO</name>
<keyword evidence="3" id="KW-1134">Transmembrane beta strand</keyword>
<keyword evidence="9" id="KW-0675">Receptor</keyword>
<evidence type="ECO:0000256" key="1">
    <source>
        <dbReference type="ARBA" id="ARBA00004571"/>
    </source>
</evidence>
<dbReference type="RefSeq" id="WP_088592885.1">
    <property type="nucleotide sequence ID" value="NZ_CP022022.1"/>
</dbReference>
<feature type="signal peptide" evidence="8">
    <location>
        <begin position="1"/>
        <end position="21"/>
    </location>
</feature>
<keyword evidence="2" id="KW-0813">Transport</keyword>
<evidence type="ECO:0000256" key="7">
    <source>
        <dbReference type="ARBA" id="ARBA00023237"/>
    </source>
</evidence>
<comment type="subcellular location">
    <subcellularLocation>
        <location evidence="1">Cell outer membrane</location>
        <topology evidence="1">Multi-pass membrane protein</topology>
    </subcellularLocation>
</comment>
<dbReference type="PANTHER" id="PTHR30069">
    <property type="entry name" value="TONB-DEPENDENT OUTER MEMBRANE RECEPTOR"/>
    <property type="match status" value="1"/>
</dbReference>
<feature type="chain" id="PRO_5013029222" evidence="8">
    <location>
        <begin position="22"/>
        <end position="581"/>
    </location>
</feature>
<dbReference type="Proteomes" id="UP000197007">
    <property type="component" value="Chromosome"/>
</dbReference>
<keyword evidence="7" id="KW-0998">Cell outer membrane</keyword>
<evidence type="ECO:0000256" key="5">
    <source>
        <dbReference type="ARBA" id="ARBA00022729"/>
    </source>
</evidence>
<evidence type="ECO:0000313" key="10">
    <source>
        <dbReference type="Proteomes" id="UP000197007"/>
    </source>
</evidence>
<reference evidence="10" key="1">
    <citation type="submission" date="2017-06" db="EMBL/GenBank/DDBJ databases">
        <title>Complete genome sequence of Capnocytophaga sp. KCOM 1579 (=ChDC OS43) isolated from a human refractory periapical abscess lesion.</title>
        <authorList>
            <person name="Kook J.-K."/>
            <person name="Park S.-N."/>
            <person name="Lim Y.K."/>
            <person name="Roh H."/>
        </authorList>
    </citation>
    <scope>NUCLEOTIDE SEQUENCE [LARGE SCALE GENOMIC DNA]</scope>
    <source>
        <strain evidence="10">ChDC OS43</strain>
    </source>
</reference>
<dbReference type="SUPFAM" id="SSF56935">
    <property type="entry name" value="Porins"/>
    <property type="match status" value="1"/>
</dbReference>
<proteinExistence type="predicted"/>
<sequence length="581" mass="65926">MNKITYITLILLALASATTVAQSRKDSLTTKVVDVVKSYAPTIADADKKREDAKIKDSLTVKKKKINYTIYSVPVASTFVPDKGRAAAVKQKVVREDYQDSYIAGGLGMLNTFYADANLNYHVNDNGRASFLLNHLSSSDDADEVVPDMNYSNSSAELRYDYQSQDVLWGLNADVARRLHNWYGIRKNTFTDADLRGKVDEVNQIYFDYGLGGYLQWTNPYFKGIDFAIRGLSDHFQSKETNVKAQPSFEVPLTDEQKINANVLVDYYEGSFTRKDNLINDISNRWMLFGVNPSYQLVIDNLNVKLGVSLMYADANKSVDNKFKAYPDVEASYNLTDSAILHAGVRGGLQQNTVEKLTKANPYLAPMQEIKPTNVQVDGFVGVNGKVGSDLQYRVKGSYRQYKEMPLFTTNSERPQLGVEALPYQYYNSFNLLYDEVSDFEFLAGIGGNLKDIVTFNFTGQYNNYKARTQRDKTAWNLPNVRVSLYTDFKILPNLFTGIDLFYTGTREDLDYQIGSAVPEKITLGGYLDLNFHIDYTFNKNWQVFLKANNLAGQRYDRWLYYPSQSIQAFAGIKYIFKLGE</sequence>
<organism evidence="9 10">
    <name type="scientific">Capnocytophaga endodontalis</name>
    <dbReference type="NCBI Taxonomy" id="2708117"/>
    <lineage>
        <taxon>Bacteria</taxon>
        <taxon>Pseudomonadati</taxon>
        <taxon>Bacteroidota</taxon>
        <taxon>Flavobacteriia</taxon>
        <taxon>Flavobacteriales</taxon>
        <taxon>Flavobacteriaceae</taxon>
        <taxon>Capnocytophaga</taxon>
    </lineage>
</organism>
<dbReference type="PANTHER" id="PTHR30069:SF29">
    <property type="entry name" value="HEMOGLOBIN AND HEMOGLOBIN-HAPTOGLOBIN-BINDING PROTEIN 1-RELATED"/>
    <property type="match status" value="1"/>
</dbReference>
<dbReference type="GO" id="GO:0044718">
    <property type="term" value="P:siderophore transmembrane transport"/>
    <property type="evidence" value="ECO:0007669"/>
    <property type="project" value="TreeGrafter"/>
</dbReference>